<evidence type="ECO:0000313" key="1">
    <source>
        <dbReference type="EMBL" id="NRQ42613.1"/>
    </source>
</evidence>
<protein>
    <submittedName>
        <fullName evidence="1">Uncharacterized protein</fullName>
    </submittedName>
</protein>
<gene>
    <name evidence="1" type="ORF">HRH59_08495</name>
</gene>
<proteinExistence type="predicted"/>
<dbReference type="AlphaFoldDB" id="A0A7Y5EKZ2"/>
<comment type="caution">
    <text evidence="1">The sequence shown here is derived from an EMBL/GenBank/DDBJ whole genome shotgun (WGS) entry which is preliminary data.</text>
</comment>
<keyword evidence="2" id="KW-1185">Reference proteome</keyword>
<dbReference type="Proteomes" id="UP000523161">
    <property type="component" value="Unassembled WGS sequence"/>
</dbReference>
<accession>A0A7Y5EKZ2</accession>
<evidence type="ECO:0000313" key="2">
    <source>
        <dbReference type="Proteomes" id="UP000523161"/>
    </source>
</evidence>
<reference evidence="1 2" key="1">
    <citation type="submission" date="2020-06" db="EMBL/GenBank/DDBJ databases">
        <title>Rheinheimera sp. nov., a marine bacterium isolated from coastal.</title>
        <authorList>
            <person name="Yu Q."/>
            <person name="Qi Y."/>
            <person name="Pu J."/>
        </authorList>
    </citation>
    <scope>NUCLEOTIDE SEQUENCE [LARGE SCALE GENOMIC DNA]</scope>
    <source>
        <strain evidence="1 2">YQF-2</strain>
    </source>
</reference>
<sequence length="94" mass="10769">MSSRQLEDMQEEAARKNLASILGISVSELDELDWVEDTEESENGDHYSTIITFSESCPEEILSKIEGIDSNRTVYILLGEFGDDDHYHYEPDHE</sequence>
<name>A0A7Y5EKZ2_9GAMM</name>
<dbReference type="RefSeq" id="WP_173500849.1">
    <property type="nucleotide sequence ID" value="NZ_JABSOD010000006.1"/>
</dbReference>
<organism evidence="1 2">
    <name type="scientific">Rheinheimera lutimaris</name>
    <dbReference type="NCBI Taxonomy" id="2740584"/>
    <lineage>
        <taxon>Bacteria</taxon>
        <taxon>Pseudomonadati</taxon>
        <taxon>Pseudomonadota</taxon>
        <taxon>Gammaproteobacteria</taxon>
        <taxon>Chromatiales</taxon>
        <taxon>Chromatiaceae</taxon>
        <taxon>Rheinheimera</taxon>
    </lineage>
</organism>
<dbReference type="EMBL" id="JABSOD010000006">
    <property type="protein sequence ID" value="NRQ42613.1"/>
    <property type="molecule type" value="Genomic_DNA"/>
</dbReference>